<accession>A0A8W7Q365</accession>
<organism evidence="1">
    <name type="scientific">Anopheles coluzzii</name>
    <name type="common">African malaria mosquito</name>
    <dbReference type="NCBI Taxonomy" id="1518534"/>
    <lineage>
        <taxon>Eukaryota</taxon>
        <taxon>Metazoa</taxon>
        <taxon>Ecdysozoa</taxon>
        <taxon>Arthropoda</taxon>
        <taxon>Hexapoda</taxon>
        <taxon>Insecta</taxon>
        <taxon>Pterygota</taxon>
        <taxon>Neoptera</taxon>
        <taxon>Endopterygota</taxon>
        <taxon>Diptera</taxon>
        <taxon>Nematocera</taxon>
        <taxon>Culicoidea</taxon>
        <taxon>Culicidae</taxon>
        <taxon>Anophelinae</taxon>
        <taxon>Anopheles</taxon>
    </lineage>
</organism>
<evidence type="ECO:0000313" key="1">
    <source>
        <dbReference type="EnsemblMetazoa" id="ACOM042184-PA.1"/>
    </source>
</evidence>
<dbReference type="AlphaFoldDB" id="A0A8W7Q365"/>
<name>A0A8W7Q365_ANOCL</name>
<sequence length="170" mass="18237">MHLQQGRDTSSPNLSCTRAYSISWARSRAFGFVTAMASCLARSTIALRFLDDTACAISAQYTRFCIISTSSSRTLWTRNFLNPVGSIWRVDFFEPVGGCVPGIFIRYGTSSSQNEYTTMVNSFGAWLGLAGIGGGGMAGGRLLPKLPDDVIDGTGGKGMLCIALACCGYW</sequence>
<proteinExistence type="predicted"/>
<reference evidence="1" key="1">
    <citation type="submission" date="2022-08" db="UniProtKB">
        <authorList>
            <consortium name="EnsemblMetazoa"/>
        </authorList>
    </citation>
    <scope>IDENTIFICATION</scope>
</reference>
<protein>
    <submittedName>
        <fullName evidence="1">Uncharacterized protein</fullName>
    </submittedName>
</protein>
<dbReference type="Proteomes" id="UP000075882">
    <property type="component" value="Unassembled WGS sequence"/>
</dbReference>
<dbReference type="EnsemblMetazoa" id="ACOM042184-RA">
    <property type="protein sequence ID" value="ACOM042184-PA.1"/>
    <property type="gene ID" value="ACOM042184"/>
</dbReference>